<dbReference type="AlphaFoldDB" id="A0A4R6T0Z1"/>
<sequence>MLNAEINTIKIAFGLSNGIFFINFERFGLNINAKITFTHEIETFTVYHFFKSICIVDICW</sequence>
<reference evidence="1 2" key="1">
    <citation type="submission" date="2019-03" db="EMBL/GenBank/DDBJ databases">
        <title>Genomic Encyclopedia of Archaeal and Bacterial Type Strains, Phase II (KMG-II): from individual species to whole genera.</title>
        <authorList>
            <person name="Goeker M."/>
        </authorList>
    </citation>
    <scope>NUCLEOTIDE SEQUENCE [LARGE SCALE GENOMIC DNA]</scope>
    <source>
        <strain evidence="1 2">DSM 19035</strain>
    </source>
</reference>
<name>A0A4R6T0Z1_9SPHI</name>
<keyword evidence="2" id="KW-1185">Reference proteome</keyword>
<evidence type="ECO:0000313" key="2">
    <source>
        <dbReference type="Proteomes" id="UP000295620"/>
    </source>
</evidence>
<protein>
    <submittedName>
        <fullName evidence="1">Uncharacterized protein</fullName>
    </submittedName>
</protein>
<organism evidence="1 2">
    <name type="scientific">Pedobacter metabolipauper</name>
    <dbReference type="NCBI Taxonomy" id="425513"/>
    <lineage>
        <taxon>Bacteria</taxon>
        <taxon>Pseudomonadati</taxon>
        <taxon>Bacteroidota</taxon>
        <taxon>Sphingobacteriia</taxon>
        <taxon>Sphingobacteriales</taxon>
        <taxon>Sphingobacteriaceae</taxon>
        <taxon>Pedobacter</taxon>
    </lineage>
</organism>
<dbReference type="EMBL" id="SNYC01000003">
    <property type="protein sequence ID" value="TDQ12112.1"/>
    <property type="molecule type" value="Genomic_DNA"/>
</dbReference>
<accession>A0A4R6T0Z1</accession>
<gene>
    <name evidence="1" type="ORF">ATK78_1243</name>
</gene>
<evidence type="ECO:0000313" key="1">
    <source>
        <dbReference type="EMBL" id="TDQ12112.1"/>
    </source>
</evidence>
<proteinExistence type="predicted"/>
<dbReference type="Proteomes" id="UP000295620">
    <property type="component" value="Unassembled WGS sequence"/>
</dbReference>
<comment type="caution">
    <text evidence="1">The sequence shown here is derived from an EMBL/GenBank/DDBJ whole genome shotgun (WGS) entry which is preliminary data.</text>
</comment>